<dbReference type="PANTHER" id="PTHR45975:SF2">
    <property type="entry name" value="NUCLEOSOME-REMODELING FACTOR SUBUNIT BPTF"/>
    <property type="match status" value="1"/>
</dbReference>
<proteinExistence type="predicted"/>
<dbReference type="GO" id="GO:0000978">
    <property type="term" value="F:RNA polymerase II cis-regulatory region sequence-specific DNA binding"/>
    <property type="evidence" value="ECO:0007669"/>
    <property type="project" value="TreeGrafter"/>
</dbReference>
<feature type="region of interest" description="Disordered" evidence="1">
    <location>
        <begin position="191"/>
        <end position="225"/>
    </location>
</feature>
<protein>
    <submittedName>
        <fullName evidence="2">Uncharacterized protein</fullName>
    </submittedName>
</protein>
<name>A0A0D8Y8A1_DICVI</name>
<keyword evidence="3" id="KW-1185">Reference proteome</keyword>
<evidence type="ECO:0000256" key="1">
    <source>
        <dbReference type="SAM" id="MobiDB-lite"/>
    </source>
</evidence>
<dbReference type="Proteomes" id="UP000053766">
    <property type="component" value="Unassembled WGS sequence"/>
</dbReference>
<evidence type="ECO:0000313" key="3">
    <source>
        <dbReference type="Proteomes" id="UP000053766"/>
    </source>
</evidence>
<dbReference type="GO" id="GO:0006357">
    <property type="term" value="P:regulation of transcription by RNA polymerase II"/>
    <property type="evidence" value="ECO:0007669"/>
    <property type="project" value="InterPro"/>
</dbReference>
<organism evidence="2 3">
    <name type="scientific">Dictyocaulus viviparus</name>
    <name type="common">Bovine lungworm</name>
    <dbReference type="NCBI Taxonomy" id="29172"/>
    <lineage>
        <taxon>Eukaryota</taxon>
        <taxon>Metazoa</taxon>
        <taxon>Ecdysozoa</taxon>
        <taxon>Nematoda</taxon>
        <taxon>Chromadorea</taxon>
        <taxon>Rhabditida</taxon>
        <taxon>Rhabditina</taxon>
        <taxon>Rhabditomorpha</taxon>
        <taxon>Strongyloidea</taxon>
        <taxon>Metastrongylidae</taxon>
        <taxon>Dictyocaulus</taxon>
    </lineage>
</organism>
<reference evidence="3" key="2">
    <citation type="journal article" date="2016" name="Sci. Rep.">
        <title>Dictyocaulus viviparus genome, variome and transcriptome elucidate lungworm biology and support future intervention.</title>
        <authorList>
            <person name="McNulty S.N."/>
            <person name="Strube C."/>
            <person name="Rosa B.A."/>
            <person name="Martin J.C."/>
            <person name="Tyagi R."/>
            <person name="Choi Y.J."/>
            <person name="Wang Q."/>
            <person name="Hallsworth Pepin K."/>
            <person name="Zhang X."/>
            <person name="Ozersky P."/>
            <person name="Wilson R.K."/>
            <person name="Sternberg P.W."/>
            <person name="Gasser R.B."/>
            <person name="Mitreva M."/>
        </authorList>
    </citation>
    <scope>NUCLEOTIDE SEQUENCE [LARGE SCALE GENOMIC DNA]</scope>
    <source>
        <strain evidence="3">HannoverDv2000</strain>
    </source>
</reference>
<gene>
    <name evidence="2" type="ORF">DICVIV_03050</name>
</gene>
<dbReference type="GO" id="GO:0016589">
    <property type="term" value="C:NURF complex"/>
    <property type="evidence" value="ECO:0007669"/>
    <property type="project" value="InterPro"/>
</dbReference>
<dbReference type="AlphaFoldDB" id="A0A0D8Y8A1"/>
<evidence type="ECO:0000313" key="2">
    <source>
        <dbReference type="EMBL" id="KJH50801.1"/>
    </source>
</evidence>
<dbReference type="PANTHER" id="PTHR45975">
    <property type="entry name" value="NUCLEOSOME-REMODELING FACTOR SUBUNIT BPTF"/>
    <property type="match status" value="1"/>
</dbReference>
<dbReference type="EMBL" id="KN716197">
    <property type="protein sequence ID" value="KJH50801.1"/>
    <property type="molecule type" value="Genomic_DNA"/>
</dbReference>
<sequence length="361" mass="42225">MAKTGGRKAIYVPSFSASAKSNLQYWNYPSPRPCFDLCWRWLTVNCTSLHAVALQLRILWASVRWLDMKPEDDDPDRRVVLHFPDRDERRWISLHKEYGPPCIYERYRISIEVLPLDDDNTIEEEDDISWTSGERDRRKSMRRRKAVQSSRVRKISHIKEEWVDGVDLKLYEIYDYWRGYNNRLLSRIKQQSLTQRPQSARPITKLLPASTDRPFNPSTAPNPRSVVAQSRLRYSLSRTPSTSKSELNHAPMFTTERKRKPSRIQDYEYYGLEDDGDDNETCDSTYNERAELTGWEPRVAKRQRLVLSRDSSQPHQLVSPGPHIANDRTYQVGVIRGGGRTAAVRDFGYFVLFFIEGVINY</sequence>
<dbReference type="STRING" id="29172.A0A0D8Y8A1"/>
<dbReference type="InterPro" id="IPR038028">
    <property type="entry name" value="BPTF"/>
</dbReference>
<dbReference type="OrthoDB" id="5866517at2759"/>
<accession>A0A0D8Y8A1</accession>
<reference evidence="2 3" key="1">
    <citation type="submission" date="2013-11" db="EMBL/GenBank/DDBJ databases">
        <title>Draft genome of the bovine lungworm Dictyocaulus viviparus.</title>
        <authorList>
            <person name="Mitreva M."/>
        </authorList>
    </citation>
    <scope>NUCLEOTIDE SEQUENCE [LARGE SCALE GENOMIC DNA]</scope>
    <source>
        <strain evidence="2 3">HannoverDv2000</strain>
    </source>
</reference>